<feature type="compositionally biased region" description="Acidic residues" evidence="9">
    <location>
        <begin position="1130"/>
        <end position="1155"/>
    </location>
</feature>
<dbReference type="GO" id="GO:1990918">
    <property type="term" value="P:double-strand break repair involved in meiotic recombination"/>
    <property type="evidence" value="ECO:0007669"/>
    <property type="project" value="TreeGrafter"/>
</dbReference>
<evidence type="ECO:0000256" key="1">
    <source>
        <dbReference type="ARBA" id="ARBA00022723"/>
    </source>
</evidence>
<dbReference type="InterPro" id="IPR045028">
    <property type="entry name" value="DinG/Rad3-like"/>
</dbReference>
<evidence type="ECO:0000256" key="2">
    <source>
        <dbReference type="ARBA" id="ARBA00022741"/>
    </source>
</evidence>
<dbReference type="GO" id="GO:0006289">
    <property type="term" value="P:nucleotide-excision repair"/>
    <property type="evidence" value="ECO:0007669"/>
    <property type="project" value="TreeGrafter"/>
</dbReference>
<keyword evidence="7" id="KW-0411">Iron-sulfur</keyword>
<keyword evidence="8" id="KW-0413">Isomerase</keyword>
<dbReference type="GO" id="GO:0046872">
    <property type="term" value="F:metal ion binding"/>
    <property type="evidence" value="ECO:0007669"/>
    <property type="project" value="UniProtKB-KW"/>
</dbReference>
<keyword evidence="5" id="KW-0067">ATP-binding</keyword>
<dbReference type="GO" id="GO:0003678">
    <property type="term" value="F:DNA helicase activity"/>
    <property type="evidence" value="ECO:0007669"/>
    <property type="project" value="InterPro"/>
</dbReference>
<dbReference type="InParanoid" id="A0A2R5GID8"/>
<keyword evidence="2" id="KW-0547">Nucleotide-binding</keyword>
<feature type="compositionally biased region" description="Basic and acidic residues" evidence="9">
    <location>
        <begin position="413"/>
        <end position="424"/>
    </location>
</feature>
<comment type="caution">
    <text evidence="11">The sequence shown here is derived from an EMBL/GenBank/DDBJ whole genome shotgun (WGS) entry which is preliminary data.</text>
</comment>
<keyword evidence="1" id="KW-0479">Metal-binding</keyword>
<evidence type="ECO:0000256" key="5">
    <source>
        <dbReference type="ARBA" id="ARBA00022840"/>
    </source>
</evidence>
<name>A0A2R5GID8_9STRA</name>
<evidence type="ECO:0000256" key="9">
    <source>
        <dbReference type="SAM" id="MobiDB-lite"/>
    </source>
</evidence>
<dbReference type="SMART" id="SM00488">
    <property type="entry name" value="DEXDc2"/>
    <property type="match status" value="1"/>
</dbReference>
<dbReference type="SMART" id="SM00491">
    <property type="entry name" value="HELICc2"/>
    <property type="match status" value="1"/>
</dbReference>
<feature type="region of interest" description="Disordered" evidence="9">
    <location>
        <begin position="185"/>
        <end position="250"/>
    </location>
</feature>
<feature type="region of interest" description="Disordered" evidence="9">
    <location>
        <begin position="386"/>
        <end position="425"/>
    </location>
</feature>
<dbReference type="GO" id="GO:0016818">
    <property type="term" value="F:hydrolase activity, acting on acid anhydrides, in phosphorus-containing anhydrides"/>
    <property type="evidence" value="ECO:0007669"/>
    <property type="project" value="InterPro"/>
</dbReference>
<feature type="compositionally biased region" description="Basic residues" evidence="9">
    <location>
        <begin position="1181"/>
        <end position="1193"/>
    </location>
</feature>
<dbReference type="OrthoDB" id="204836at2759"/>
<evidence type="ECO:0000256" key="3">
    <source>
        <dbReference type="ARBA" id="ARBA00022801"/>
    </source>
</evidence>
<dbReference type="Proteomes" id="UP000241890">
    <property type="component" value="Unassembled WGS sequence"/>
</dbReference>
<organism evidence="11 12">
    <name type="scientific">Hondaea fermentalgiana</name>
    <dbReference type="NCBI Taxonomy" id="2315210"/>
    <lineage>
        <taxon>Eukaryota</taxon>
        <taxon>Sar</taxon>
        <taxon>Stramenopiles</taxon>
        <taxon>Bigyra</taxon>
        <taxon>Labyrinthulomycetes</taxon>
        <taxon>Thraustochytrida</taxon>
        <taxon>Thraustochytriidae</taxon>
        <taxon>Hondaea</taxon>
    </lineage>
</organism>
<dbReference type="SUPFAM" id="SSF52540">
    <property type="entry name" value="P-loop containing nucleoside triphosphate hydrolases"/>
    <property type="match status" value="2"/>
</dbReference>
<keyword evidence="6" id="KW-0408">Iron</keyword>
<dbReference type="GO" id="GO:0003677">
    <property type="term" value="F:DNA binding"/>
    <property type="evidence" value="ECO:0007669"/>
    <property type="project" value="InterPro"/>
</dbReference>
<accession>A0A2R5GID8</accession>
<evidence type="ECO:0000256" key="4">
    <source>
        <dbReference type="ARBA" id="ARBA00022806"/>
    </source>
</evidence>
<feature type="region of interest" description="Disordered" evidence="9">
    <location>
        <begin position="1130"/>
        <end position="1196"/>
    </location>
</feature>
<dbReference type="PANTHER" id="PTHR11472">
    <property type="entry name" value="DNA REPAIR DEAD HELICASE RAD3/XP-D SUBFAMILY MEMBER"/>
    <property type="match status" value="1"/>
</dbReference>
<protein>
    <submittedName>
        <fullName evidence="11">Regulator of telomere elongation helicase 1</fullName>
    </submittedName>
</protein>
<dbReference type="EMBL" id="BEYU01000081">
    <property type="protein sequence ID" value="GBG30660.1"/>
    <property type="molecule type" value="Genomic_DNA"/>
</dbReference>
<evidence type="ECO:0000259" key="10">
    <source>
        <dbReference type="PROSITE" id="PS51193"/>
    </source>
</evidence>
<feature type="compositionally biased region" description="Basic and acidic residues" evidence="9">
    <location>
        <begin position="230"/>
        <end position="239"/>
    </location>
</feature>
<dbReference type="PANTHER" id="PTHR11472:SF47">
    <property type="entry name" value="FANCONI ANEMIA GROUP J PROTEIN"/>
    <property type="match status" value="1"/>
</dbReference>
<gene>
    <name evidence="11" type="ORF">FCC1311_068802</name>
</gene>
<dbReference type="GO" id="GO:0005634">
    <property type="term" value="C:nucleus"/>
    <property type="evidence" value="ECO:0007669"/>
    <property type="project" value="TreeGrafter"/>
</dbReference>
<dbReference type="GO" id="GO:0051536">
    <property type="term" value="F:iron-sulfur cluster binding"/>
    <property type="evidence" value="ECO:0007669"/>
    <property type="project" value="UniProtKB-KW"/>
</dbReference>
<dbReference type="InterPro" id="IPR010614">
    <property type="entry name" value="RAD3-like_helicase_DEAD"/>
</dbReference>
<keyword evidence="3" id="KW-0378">Hydrolase</keyword>
<dbReference type="Gene3D" id="3.30.40.10">
    <property type="entry name" value="Zinc/RING finger domain, C3HC4 (zinc finger)"/>
    <property type="match status" value="1"/>
</dbReference>
<feature type="domain" description="Helicase ATP-binding" evidence="10">
    <location>
        <begin position="509"/>
        <end position="799"/>
    </location>
</feature>
<dbReference type="Pfam" id="PF06733">
    <property type="entry name" value="DEAD_2"/>
    <property type="match status" value="1"/>
</dbReference>
<dbReference type="InterPro" id="IPR006555">
    <property type="entry name" value="ATP-dep_Helicase_C"/>
</dbReference>
<evidence type="ECO:0000313" key="12">
    <source>
        <dbReference type="Proteomes" id="UP000241890"/>
    </source>
</evidence>
<evidence type="ECO:0000256" key="6">
    <source>
        <dbReference type="ARBA" id="ARBA00023004"/>
    </source>
</evidence>
<reference evidence="11 12" key="1">
    <citation type="submission" date="2017-12" db="EMBL/GenBank/DDBJ databases">
        <title>Sequencing, de novo assembly and annotation of complete genome of a new Thraustochytrid species, strain FCC1311.</title>
        <authorList>
            <person name="Sedici K."/>
            <person name="Godart F."/>
            <person name="Aiese Cigliano R."/>
            <person name="Sanseverino W."/>
            <person name="Barakat M."/>
            <person name="Ortet P."/>
            <person name="Marechal E."/>
            <person name="Cagnac O."/>
            <person name="Amato A."/>
        </authorList>
    </citation>
    <scope>NUCLEOTIDE SEQUENCE [LARGE SCALE GENOMIC DNA]</scope>
</reference>
<keyword evidence="12" id="KW-1185">Reference proteome</keyword>
<dbReference type="InterPro" id="IPR013083">
    <property type="entry name" value="Znf_RING/FYVE/PHD"/>
</dbReference>
<dbReference type="InterPro" id="IPR006554">
    <property type="entry name" value="Helicase-like_DEXD_c2"/>
</dbReference>
<dbReference type="InterPro" id="IPR014013">
    <property type="entry name" value="Helic_SF1/SF2_ATP-bd_DinG/Rad3"/>
</dbReference>
<proteinExistence type="predicted"/>
<dbReference type="Pfam" id="PF13307">
    <property type="entry name" value="Helicase_C_2"/>
    <property type="match status" value="1"/>
</dbReference>
<feature type="region of interest" description="Disordered" evidence="9">
    <location>
        <begin position="1361"/>
        <end position="1405"/>
    </location>
</feature>
<dbReference type="InterPro" id="IPR027417">
    <property type="entry name" value="P-loop_NTPase"/>
</dbReference>
<evidence type="ECO:0000256" key="7">
    <source>
        <dbReference type="ARBA" id="ARBA00023014"/>
    </source>
</evidence>
<feature type="compositionally biased region" description="Polar residues" evidence="9">
    <location>
        <begin position="203"/>
        <end position="226"/>
    </location>
</feature>
<evidence type="ECO:0000256" key="8">
    <source>
        <dbReference type="ARBA" id="ARBA00023235"/>
    </source>
</evidence>
<dbReference type="Gene3D" id="3.40.50.300">
    <property type="entry name" value="P-loop containing nucleotide triphosphate hydrolases"/>
    <property type="match status" value="2"/>
</dbReference>
<dbReference type="PROSITE" id="PS51193">
    <property type="entry name" value="HELICASE_ATP_BIND_2"/>
    <property type="match status" value="1"/>
</dbReference>
<sequence>MQAVVTQPTSVELIVILKWSIDEVTCGVHLPFTLSQTGQGDDIAYTVGRVFTSGESRFAQGDCICRTDKDNFESDKTAHRLAISSERKETVAFRKVFHFHTREQGLAFPQIVEKEQGYCFTNWETPGNFAHQLGIGPDDLLVLVNNLRVGSSYMSMAGGLEPWLLASQQPIRLCIMCKERPIFRTGGTPQTPRGIVRKRTHESATSPSKLSETASGISNTASQGIGTDSVLDRSPKRQAQDASAAEGDLGPDGLLVAEQTVSLSCPVTLTRLRRPVRGAECTHPRAVELEFCQRGQKCPLCGKLVTTVVKDMDLQSLLASTPEKVMQASVTYDGSKFTFRPVVPAGISASAILDVDGDAASDAPLSPRDSFIDTLVTSILSVPAPGASSDTSSIKENLPQPAAPPQSVAQAASKREAPVIKRESSSLGVTAEGKLGASDQPQSLHAILSRFSNEDLNAAEKLAMTISELSIQETKVIGRGMGAEFAHRARWPPCRLVEAKAKKRIFIGGVEILFPHRKPLVPQTRVMVEMIACLKSKSHALLESPTGTGKTAATLSAALSWQRYHDMRGWADFSGTPRTIYYLTRTHSQATQVVAALRGMPYRPMIVTLASRVNLCSNQAVMTEAEGSNEGLSACCSQAVKAGTCLPFKQLLKYNVVDHLYKLTRTKIAATEDDGLFDIEDLRSFGPSAQDHGCPFFASKALHPSAQLVICPYNYVIDPDIRSVVIPNANEGSSVFIFDEGHNLESSCLETGSCTLRLPTVLEIVKDLCVLSSFSDWIAEENMPVRSLALEVMLVFDKIAQFLLNQRAGWIRTSESDRVTKEEKTRELYKRGGIASSTGTALASMVFRDIGLSEATLSNAEEALAKILRALADLGHVNPDDVTAYDARPRQLRSLAMTGAKSLRVLSMMKKIPQDFYAVVNATRIDAAADLVHNFHRDFNEPSHRPARTCSRTHGTYLNQNVGEVEWTVELRLMLMNPGAVFNDVASIAHSVIVASGTLFPMNSHEFGKAFHERLRVKDRQIALDHVIKLEQQLYMSVIPRSPTGDLLDGSYRSRQQLGPFRYEAALFETIRVVLRDAVSVQGGSLVFVSSFKQLTDLENFMQQNHFVARLQAERGPVIFENTSVEDLEDAASDFDEDSDDGGNEYNEDEEDDSGYDGWPWGNARSRHQQQRQRNGGWNRGQRKGHPRRRTGKPKSAFELAKARFRGAVDAGQSPVLFAVFRGRMSEGIDFKDNYCRAVFLVGIPYPALFDSAIKYKRAWNDSKHAAGESYVRGGEWYSQQAFRAMNQALGRVIRHKNDFGAVFFVDARLDDVNMHRHLARWCRGAIKRDFFPRLVPRVRTFFDQVPEHLKNPAAAAELAAATPLSSSQNSQDSFLSLGSAPPSSSNQTSSTSSSLSSSLSSSAT</sequence>
<keyword evidence="4 11" id="KW-0347">Helicase</keyword>
<dbReference type="GO" id="GO:0005524">
    <property type="term" value="F:ATP binding"/>
    <property type="evidence" value="ECO:0007669"/>
    <property type="project" value="UniProtKB-KW"/>
</dbReference>
<evidence type="ECO:0000313" key="11">
    <source>
        <dbReference type="EMBL" id="GBG30660.1"/>
    </source>
</evidence>